<evidence type="ECO:0000256" key="1">
    <source>
        <dbReference type="ARBA" id="ARBA00004138"/>
    </source>
</evidence>
<dbReference type="NCBIfam" id="TIGR04183">
    <property type="entry name" value="Por_Secre_tail"/>
    <property type="match status" value="1"/>
</dbReference>
<reference evidence="9 10" key="1">
    <citation type="submission" date="2018-11" db="EMBL/GenBank/DDBJ databases">
        <title>Chryseotalea sanarue gen. nov., sp., nov., a member of the family Cytophagaceae, isolated from a brackish lake in Hamamatsu Japan.</title>
        <authorList>
            <person name="Maejima Y."/>
            <person name="Iino T."/>
            <person name="Muraguchi Y."/>
            <person name="Fukuda K."/>
            <person name="Ohkuma M."/>
            <person name="Moriuchi R."/>
            <person name="Dohra H."/>
            <person name="Kimbara K."/>
            <person name="Shintani M."/>
        </authorList>
    </citation>
    <scope>NUCLEOTIDE SEQUENCE [LARGE SCALE GENOMIC DNA]</scope>
    <source>
        <strain evidence="9 10">Ys</strain>
    </source>
</reference>
<evidence type="ECO:0000256" key="5">
    <source>
        <dbReference type="ARBA" id="ARBA00023069"/>
    </source>
</evidence>
<dbReference type="InterPro" id="IPR026444">
    <property type="entry name" value="Secre_tail"/>
</dbReference>
<evidence type="ECO:0000256" key="2">
    <source>
        <dbReference type="ARBA" id="ARBA00004496"/>
    </source>
</evidence>
<keyword evidence="6" id="KW-0966">Cell projection</keyword>
<evidence type="ECO:0008006" key="11">
    <source>
        <dbReference type="Google" id="ProtNLM"/>
    </source>
</evidence>
<dbReference type="Gene3D" id="2.60.40.10">
    <property type="entry name" value="Immunoglobulins"/>
    <property type="match status" value="3"/>
</dbReference>
<dbReference type="RefSeq" id="WP_127121467.1">
    <property type="nucleotide sequence ID" value="NZ_BHXQ01000002.1"/>
</dbReference>
<dbReference type="Gene3D" id="2.60.40.1080">
    <property type="match status" value="5"/>
</dbReference>
<dbReference type="InterPro" id="IPR032812">
    <property type="entry name" value="SbsA_Ig"/>
</dbReference>
<gene>
    <name evidence="9" type="ORF">SanaruYs_10180</name>
</gene>
<dbReference type="SUPFAM" id="SSF49373">
    <property type="entry name" value="Invasin/intimin cell-adhesion fragments"/>
    <property type="match status" value="5"/>
</dbReference>
<dbReference type="Pfam" id="PF13205">
    <property type="entry name" value="Big_5"/>
    <property type="match status" value="1"/>
</dbReference>
<comment type="caution">
    <text evidence="9">The sequence shown here is derived from an EMBL/GenBank/DDBJ whole genome shotgun (WGS) entry which is preliminary data.</text>
</comment>
<dbReference type="PROSITE" id="PS50093">
    <property type="entry name" value="PKD"/>
    <property type="match status" value="4"/>
</dbReference>
<dbReference type="OrthoDB" id="898870at2"/>
<dbReference type="GO" id="GO:0005737">
    <property type="term" value="C:cytoplasm"/>
    <property type="evidence" value="ECO:0007669"/>
    <property type="project" value="UniProtKB-SubCell"/>
</dbReference>
<dbReference type="InterPro" id="IPR007110">
    <property type="entry name" value="Ig-like_dom"/>
</dbReference>
<feature type="domain" description="PKD" evidence="7">
    <location>
        <begin position="599"/>
        <end position="650"/>
    </location>
</feature>
<evidence type="ECO:0000313" key="10">
    <source>
        <dbReference type="Proteomes" id="UP000288227"/>
    </source>
</evidence>
<comment type="subcellular location">
    <subcellularLocation>
        <location evidence="1">Cell projection</location>
        <location evidence="1">Cilium</location>
    </subcellularLocation>
    <subcellularLocation>
        <location evidence="2">Cytoplasm</location>
    </subcellularLocation>
</comment>
<dbReference type="InterPro" id="IPR045829">
    <property type="entry name" value="PKD_6"/>
</dbReference>
<dbReference type="InterPro" id="IPR035986">
    <property type="entry name" value="PKD_dom_sf"/>
</dbReference>
<dbReference type="Pfam" id="PF18962">
    <property type="entry name" value="Por_Secre_tail"/>
    <property type="match status" value="1"/>
</dbReference>
<evidence type="ECO:0000259" key="8">
    <source>
        <dbReference type="PROSITE" id="PS50835"/>
    </source>
</evidence>
<protein>
    <recommendedName>
        <fullName evidence="11">Ig-like domain-containing protein</fullName>
    </recommendedName>
</protein>
<name>A0A401U7D5_9BACT</name>
<evidence type="ECO:0000256" key="4">
    <source>
        <dbReference type="ARBA" id="ARBA00022729"/>
    </source>
</evidence>
<keyword evidence="3" id="KW-0963">Cytoplasm</keyword>
<feature type="domain" description="PKD" evidence="7">
    <location>
        <begin position="677"/>
        <end position="733"/>
    </location>
</feature>
<dbReference type="InterPro" id="IPR008964">
    <property type="entry name" value="Invasin/intimin_cell_adhesion"/>
</dbReference>
<dbReference type="InterPro" id="IPR000601">
    <property type="entry name" value="PKD_dom"/>
</dbReference>
<feature type="domain" description="Ig-like" evidence="8">
    <location>
        <begin position="480"/>
        <end position="564"/>
    </location>
</feature>
<dbReference type="PROSITE" id="PS50835">
    <property type="entry name" value="IG_LIKE"/>
    <property type="match status" value="1"/>
</dbReference>
<sequence length="2542" mass="258444">MKLFAQTRLTSSIKMKQFARSKIKIGILLLLLVVSNRINAQLLPGTYNPVINSNVNPVSAAGLRYFTNASLTKGSGNIVVSTSPGGVWENIAVSSTSVTITPIASPAGFYVDIKFRRPVPDGVQVSISIPSSAFNTSAVGGFGGINAWQFNTNPSGPILYSRTPAIGAQLTASPSNIVLDFHENIFKGSGSILLKNRNSGNIIQSINVTSSDVTILTGSGSPRTAVINLPTALPEGSDIILEMPAGVFKDGGNVNSIAVNDTQSWFRVVDSTPPTLLSVTPAHQSTINITDRQITLTFSEPVFRYPGSIFFFNRSTGAVIYQATASSPDVVQTGNTLTITRPSNWPLGITIAVRIGSNYLSDLAANFWPGFSTNNDYYFTTCSPVTPGISIALTAGSSPACAGQTHTFTATPTNGGTSPSYQWKVNGVNVGTNSPTFTTSTLSGGVNGITCVLTSNAACVSTPTATSGNIFVSIQNPLTPSVSITSIPANTTICAGNSTTFYANPVNAGASPTYQWKVNGANVGTNQNSFTTTSLTNGQVVTCVITRDDNGCVTSTTATSNTITMTVGSLPAQPSDIVGNTTVCQGSSNAYSVTNVSGTTYTWDTGNAGTITGSGNTVNITWNSSGAKTLTVYASNSCGTAIARTLAVTVDATPAQPSGIVGSTAPGQNQSTQYSVTNESGITYAWNAGSGGTVTGSGNAVSILWTTAGAKTITVTPSSSCGSGTARTLSVTVGAACTIPAQPSIITGSATACTESSGTYSVTEVGGVSYTWNAGVDGNVSGSGNSVNLIWTSIGTKTVTVTPFTDCGTGTPRTLTVVVSSLPAQPSAITGNTTACINSSNTYSVTNVSGVSYMWDTGGKGTITGSGNSISVQWTAAGANTLTVIPSNGCGAGLAQSLSVIVNTLPAGTSAIAGSNLMCTGASSTYDVTNVSGVTYTWSAGAGGAVSGSGNSVSISWSTGGEKVVQVTPSNSCGSGSPTTFSVSVTQAVTQPSTITGITSVDAGATTTYSVTNVPGVSYAWSTSADGAIVANGNSAQVTWTTGGSKTLTVTPSNLCGNGTTRNLTVTVATPCVIPTTPVMIILSGTANTQVGQTIRFQVSSSIGATSYDLAVTPSTGVTLTPIAGGITWDVTFTTPGAYSISGKGVSACGTSGPVLLNVNVCGLTIDPPASVTGATENICPGSTTRYTVNSPLEGFFYDWSLGGVPGVTIEYLNAQRSIADITWDTDWGGVNVTVRSRNACNNTSALGTTLSVSLIAKPLGRTISPTPVGNTCVGSGSIIYTINVPEVGVDYNWILNGAGTVAGNKLSATIPLDGQSRIIKVLGTNSCFANEEVNSISFSGGTPVPTQPSPIVGPSTIDFNVDGTFTVEAQPVGVNFSWDAGPDATITNTASQTSKLIRWSTGGTKTISLNTSNGCGISTIRSYSLYVNGPCTAPEIPDPITGGTSGCANVEYIFSVPFQPNTTFNWSAGADATITGTGTTRSIKWSTPGAKNITVSATNGCTTSASQTKPFTVIPTPAQPAGLTGGNLACSGSTEEFAVNPVTGGVMYAWEIQGGTFTTSGSQNEIVSITWSSAGSNIIKVKASNACGFGPERSITRDISTTPLQPSIITGEADVCIGIAKPYSITNVPGTTYMWNGGAGATVTGSGNAVTISWSSAGAKTITVTPTNSCGSGTARTYSVNVIGVPAQPAAITGNALPVLGSAVAYTVTNVAGVNYAWSLTDKGLLTNSGNTSSVSWNSLGSATLSVTASNLCGVSAERTLAITVNKIPQAITFTLASPILANEEITLEGVSNAGLPVSYTSSNTSIAAVEGNNLVINSSGTIMITASQSGDATYAAATNVVRSLIIDKASQVITFAALSEVSFGDPAFNVGATANSLLPISFTSSNTSVATVDNDGTISILGVGSTNITASQGGDAKYNSATSVVRDLTVTKADQTITFEPLAIKNISDPPLFLEGIASSGLALTYSSSNTSVATVSDNIVFIVGEGTTNITASQPGNENYNAASNVVQELVVNGKQNQSIEFNSLTTKTFGDEAFDLTASASSGLTISYTSSNTAVATVSGSTITIVGAGSTTITASQSGNEIFNPATSIPQVLTVNKADQIINFAAIPEQLLSTGTLVLSATSSAGLDISYSSSNTSVTTVTGATLTFHSAGVTTITASQAGNSNFNAAIAIDQSLTITTKQSQTINFASLSSKAFGDAAFDLSASASSDLPVQFVSSNISVATIDGNVVSIVGAGTTTITAKQAGNESFEAAPDVSHDLVVAKANQTITFSTPASVNFTTNTLSLEATSSAALAVSFASSNASLGTIDGNMLTFIAAGTLEITASQPGNANYNAASNVIASITIVDDRQTISLTGALDFGNVLLGETKVKTITIANTGNAALQISAITLPEGFTSSIEATTVNANASITAEITFMPIELKDYEGSVVISSNAASGNNALTLSGTGVTITGFNEPGQASGDLDVYPNPGTGVYIVKSKMTRNKSIAVMDMSGRAQYRILKSLDEEYHELDLLDLPKGIYYLKIEEKGSVAVKRIVKLN</sequence>
<dbReference type="Pfam" id="PF22544">
    <property type="entry name" value="HYDIN_VesB_CFA65-like_Ig"/>
    <property type="match status" value="1"/>
</dbReference>
<evidence type="ECO:0000256" key="3">
    <source>
        <dbReference type="ARBA" id="ARBA00022490"/>
    </source>
</evidence>
<keyword evidence="10" id="KW-1185">Reference proteome</keyword>
<dbReference type="InterPro" id="IPR053879">
    <property type="entry name" value="HYDIN_VesB_CFA65-like_Ig"/>
</dbReference>
<dbReference type="SUPFAM" id="SSF49299">
    <property type="entry name" value="PKD domain"/>
    <property type="match status" value="2"/>
</dbReference>
<evidence type="ECO:0000313" key="9">
    <source>
        <dbReference type="EMBL" id="GCC50800.1"/>
    </source>
</evidence>
<dbReference type="EMBL" id="BHXQ01000002">
    <property type="protein sequence ID" value="GCC50800.1"/>
    <property type="molecule type" value="Genomic_DNA"/>
</dbReference>
<keyword evidence="5" id="KW-0969">Cilium</keyword>
<dbReference type="Pfam" id="PF19408">
    <property type="entry name" value="PKD_6"/>
    <property type="match status" value="11"/>
</dbReference>
<feature type="domain" description="PKD" evidence="7">
    <location>
        <begin position="934"/>
        <end position="986"/>
    </location>
</feature>
<organism evidence="9 10">
    <name type="scientific">Chryseotalea sanaruensis</name>
    <dbReference type="NCBI Taxonomy" id="2482724"/>
    <lineage>
        <taxon>Bacteria</taxon>
        <taxon>Pseudomonadati</taxon>
        <taxon>Bacteroidota</taxon>
        <taxon>Cytophagia</taxon>
        <taxon>Cytophagales</taxon>
        <taxon>Chryseotaleaceae</taxon>
        <taxon>Chryseotalea</taxon>
    </lineage>
</organism>
<dbReference type="Proteomes" id="UP000288227">
    <property type="component" value="Unassembled WGS sequence"/>
</dbReference>
<feature type="domain" description="PKD" evidence="7">
    <location>
        <begin position="1627"/>
        <end position="1683"/>
    </location>
</feature>
<evidence type="ECO:0000256" key="6">
    <source>
        <dbReference type="ARBA" id="ARBA00023273"/>
    </source>
</evidence>
<dbReference type="InterPro" id="IPR013783">
    <property type="entry name" value="Ig-like_fold"/>
</dbReference>
<proteinExistence type="predicted"/>
<accession>A0A401U7D5</accession>
<evidence type="ECO:0000259" key="7">
    <source>
        <dbReference type="PROSITE" id="PS50093"/>
    </source>
</evidence>
<keyword evidence="4" id="KW-0732">Signal</keyword>